<comment type="caution">
    <text evidence="1">The sequence shown here is derived from an EMBL/GenBank/DDBJ whole genome shotgun (WGS) entry which is preliminary data.</text>
</comment>
<protein>
    <submittedName>
        <fullName evidence="1">Uncharacterized protein</fullName>
    </submittedName>
</protein>
<reference evidence="1" key="1">
    <citation type="submission" date="2022-07" db="EMBL/GenBank/DDBJ databases">
        <title>Genome Sequence of Lecanicillium saksenae.</title>
        <authorList>
            <person name="Buettner E."/>
        </authorList>
    </citation>
    <scope>NUCLEOTIDE SEQUENCE</scope>
    <source>
        <strain evidence="1">VT-O1</strain>
    </source>
</reference>
<organism evidence="1 2">
    <name type="scientific">Lecanicillium saksenae</name>
    <dbReference type="NCBI Taxonomy" id="468837"/>
    <lineage>
        <taxon>Eukaryota</taxon>
        <taxon>Fungi</taxon>
        <taxon>Dikarya</taxon>
        <taxon>Ascomycota</taxon>
        <taxon>Pezizomycotina</taxon>
        <taxon>Sordariomycetes</taxon>
        <taxon>Hypocreomycetidae</taxon>
        <taxon>Hypocreales</taxon>
        <taxon>Cordycipitaceae</taxon>
        <taxon>Lecanicillium</taxon>
    </lineage>
</organism>
<gene>
    <name evidence="1" type="ORF">NLG97_g1128</name>
</gene>
<proteinExistence type="predicted"/>
<sequence length="471" mass="49443">MKHAAIALVATANMAAALTQQCSGSAVNEGGNFFCGAVNHILYQGIGGSGNYERITNMGANGECQKEVKTFSGPLAPLDEGLSMHFRGPLSLKEFAVYSLSNENKKKREIVLAEKEKRNNGHAHGHQQLHQARKKKRTEWITATINGDVVSWEKVYYGPTPAAPAPAVAPTVPASAPVEPPAAAPVANANYNAGAASGNSASSSPAGAGAAPQPKPAASGQDWDRTSYYNADTQQAENLVFLGNYGGQGSGVFDTVWGNSLAFLNSQGNAGASSSQILANVDIPSNKEFSIFSGEPCDGSCGFSRAKDVAYKGFSGSHKIFLFNFKMPMDGNRGFNGDMPAIWALNAEIPRSAQYNGCSCWPFCGEFDFFEVLASGDNKCKSTVHLKNGGGSSDYFPRPTDGYMKGAVIFDADAGGVSIKILPNDTDFSKGLDDATVQSWVTGKAGSTVKEGGVVEKLVSSLFQIAGGILS</sequence>
<accession>A0ACC1R784</accession>
<dbReference type="EMBL" id="JANAKD010000051">
    <property type="protein sequence ID" value="KAJ3498421.1"/>
    <property type="molecule type" value="Genomic_DNA"/>
</dbReference>
<name>A0ACC1R784_9HYPO</name>
<keyword evidence="2" id="KW-1185">Reference proteome</keyword>
<evidence type="ECO:0000313" key="1">
    <source>
        <dbReference type="EMBL" id="KAJ3498421.1"/>
    </source>
</evidence>
<dbReference type="Proteomes" id="UP001148737">
    <property type="component" value="Unassembled WGS sequence"/>
</dbReference>
<evidence type="ECO:0000313" key="2">
    <source>
        <dbReference type="Proteomes" id="UP001148737"/>
    </source>
</evidence>